<gene>
    <name evidence="8" type="ORF">S7711_09051</name>
</gene>
<dbReference type="EMBL" id="KL648626">
    <property type="protein sequence ID" value="KEY67256.1"/>
    <property type="molecule type" value="Genomic_DNA"/>
</dbReference>
<feature type="region of interest" description="Disordered" evidence="5">
    <location>
        <begin position="443"/>
        <end position="475"/>
    </location>
</feature>
<keyword evidence="3 6" id="KW-1133">Transmembrane helix</keyword>
<evidence type="ECO:0000313" key="8">
    <source>
        <dbReference type="EMBL" id="KEY67256.1"/>
    </source>
</evidence>
<dbReference type="PROSITE" id="PS50262">
    <property type="entry name" value="G_PROTEIN_RECEP_F1_2"/>
    <property type="match status" value="1"/>
</dbReference>
<dbReference type="AlphaFoldDB" id="A0A084APM7"/>
<dbReference type="GO" id="GO:0007189">
    <property type="term" value="P:adenylate cyclase-activating G protein-coupled receptor signaling pathway"/>
    <property type="evidence" value="ECO:0007669"/>
    <property type="project" value="TreeGrafter"/>
</dbReference>
<feature type="transmembrane region" description="Helical" evidence="6">
    <location>
        <begin position="189"/>
        <end position="211"/>
    </location>
</feature>
<evidence type="ECO:0000256" key="3">
    <source>
        <dbReference type="ARBA" id="ARBA00022989"/>
    </source>
</evidence>
<feature type="compositionally biased region" description="Basic and acidic residues" evidence="5">
    <location>
        <begin position="466"/>
        <end position="475"/>
    </location>
</feature>
<dbReference type="GO" id="GO:0004930">
    <property type="term" value="F:G protein-coupled receptor activity"/>
    <property type="evidence" value="ECO:0007669"/>
    <property type="project" value="InterPro"/>
</dbReference>
<evidence type="ECO:0000313" key="9">
    <source>
        <dbReference type="Proteomes" id="UP000028045"/>
    </source>
</evidence>
<dbReference type="CDD" id="cd00637">
    <property type="entry name" value="7tm_classA_rhodopsin-like"/>
    <property type="match status" value="1"/>
</dbReference>
<dbReference type="InterPro" id="IPR000276">
    <property type="entry name" value="GPCR_Rhodpsn"/>
</dbReference>
<dbReference type="OrthoDB" id="100006at2759"/>
<accession>A0A084APM7</accession>
<dbReference type="SUPFAM" id="SSF81321">
    <property type="entry name" value="Family A G protein-coupled receptor-like"/>
    <property type="match status" value="1"/>
</dbReference>
<dbReference type="Pfam" id="PF00001">
    <property type="entry name" value="7tm_1"/>
    <property type="match status" value="1"/>
</dbReference>
<feature type="compositionally biased region" description="Polar residues" evidence="5">
    <location>
        <begin position="456"/>
        <end position="465"/>
    </location>
</feature>
<feature type="transmembrane region" description="Helical" evidence="6">
    <location>
        <begin position="23"/>
        <end position="45"/>
    </location>
</feature>
<dbReference type="GO" id="GO:0005886">
    <property type="term" value="C:plasma membrane"/>
    <property type="evidence" value="ECO:0007669"/>
    <property type="project" value="TreeGrafter"/>
</dbReference>
<dbReference type="InterPro" id="IPR017452">
    <property type="entry name" value="GPCR_Rhodpsn_7TM"/>
</dbReference>
<feature type="transmembrane region" description="Helical" evidence="6">
    <location>
        <begin position="155"/>
        <end position="177"/>
    </location>
</feature>
<proteinExistence type="predicted"/>
<feature type="transmembrane region" description="Helical" evidence="6">
    <location>
        <begin position="241"/>
        <end position="265"/>
    </location>
</feature>
<dbReference type="HOGENOM" id="CLU_027149_3_0_1"/>
<evidence type="ECO:0000256" key="5">
    <source>
        <dbReference type="SAM" id="MobiDB-lite"/>
    </source>
</evidence>
<feature type="transmembrane region" description="Helical" evidence="6">
    <location>
        <begin position="321"/>
        <end position="343"/>
    </location>
</feature>
<evidence type="ECO:0000256" key="1">
    <source>
        <dbReference type="ARBA" id="ARBA00004141"/>
    </source>
</evidence>
<keyword evidence="2 6" id="KW-0812">Transmembrane</keyword>
<comment type="subcellular location">
    <subcellularLocation>
        <location evidence="1">Membrane</location>
        <topology evidence="1">Multi-pass membrane protein</topology>
    </subcellularLocation>
</comment>
<dbReference type="PANTHER" id="PTHR23112">
    <property type="entry name" value="G PROTEIN-COUPLED RECEPTOR 157-RELATED"/>
    <property type="match status" value="1"/>
</dbReference>
<evidence type="ECO:0000259" key="7">
    <source>
        <dbReference type="PROSITE" id="PS50262"/>
    </source>
</evidence>
<name>A0A084APM7_STACB</name>
<keyword evidence="4 6" id="KW-0472">Membrane</keyword>
<dbReference type="Proteomes" id="UP000028045">
    <property type="component" value="Unassembled WGS sequence"/>
</dbReference>
<evidence type="ECO:0000256" key="4">
    <source>
        <dbReference type="ARBA" id="ARBA00023136"/>
    </source>
</evidence>
<sequence>MTWGELHPDGQTLDRLEPYHHSGLVAITVLAFMSFISSTALFIYLGCKFVAWYYTPDSQPLGHHTAQKDLQRSTEFALGIDGVFSENTTGNGGDAKDDIVPQTKRAKRPPNQFLVLIFNLLLADMHQATAFWLNAAWLSQSGIYVGTATCFAQGLFVSLGDLASSVFITGIAVHTYLSVVHNYRPPPNVLYLCITAGWIFVYTISLIPVAATRNGEAIGGFFVRAGAWCWMNRQYDVLRLVTHYLFIFMGIAITSTLYMLIYISLRRQAAAIKAKAGKTVDNAIHLSHNPLFLLYPVIYVLCTLPLATGRIATMAGADVPVGYFCFAGAMIASNGFWDCLLFGTTRHVVIFSSEVDAEEDGIQTFNFMHSSIHRGLGHMVSIQGGTRAPKEQTAGGWWTFRQLTGRSNSGGWNQVDERSTSQESLRGPAIQMETVTTVVIEVDKDKERDLRYPDSGSITNPSLNSSDKELARSRR</sequence>
<reference evidence="8 9" key="1">
    <citation type="journal article" date="2014" name="BMC Genomics">
        <title>Comparative genome sequencing reveals chemotype-specific gene clusters in the toxigenic black mold Stachybotrys.</title>
        <authorList>
            <person name="Semeiks J."/>
            <person name="Borek D."/>
            <person name="Otwinowski Z."/>
            <person name="Grishin N.V."/>
        </authorList>
    </citation>
    <scope>NUCLEOTIDE SEQUENCE [LARGE SCALE GENOMIC DNA]</scope>
    <source>
        <strain evidence="9">CBS 109288 / IBT 7711</strain>
    </source>
</reference>
<dbReference type="Gene3D" id="1.20.1070.10">
    <property type="entry name" value="Rhodopsin 7-helix transmembrane proteins"/>
    <property type="match status" value="1"/>
</dbReference>
<feature type="domain" description="G-protein coupled receptors family 1 profile" evidence="7">
    <location>
        <begin position="93"/>
        <end position="306"/>
    </location>
</feature>
<organism evidence="8 9">
    <name type="scientific">Stachybotrys chartarum (strain CBS 109288 / IBT 7711)</name>
    <name type="common">Toxic black mold</name>
    <name type="synonym">Stilbospora chartarum</name>
    <dbReference type="NCBI Taxonomy" id="1280523"/>
    <lineage>
        <taxon>Eukaryota</taxon>
        <taxon>Fungi</taxon>
        <taxon>Dikarya</taxon>
        <taxon>Ascomycota</taxon>
        <taxon>Pezizomycotina</taxon>
        <taxon>Sordariomycetes</taxon>
        <taxon>Hypocreomycetidae</taxon>
        <taxon>Hypocreales</taxon>
        <taxon>Stachybotryaceae</taxon>
        <taxon>Stachybotrys</taxon>
    </lineage>
</organism>
<evidence type="ECO:0000256" key="2">
    <source>
        <dbReference type="ARBA" id="ARBA00022692"/>
    </source>
</evidence>
<evidence type="ECO:0000256" key="6">
    <source>
        <dbReference type="SAM" id="Phobius"/>
    </source>
</evidence>
<feature type="compositionally biased region" description="Basic and acidic residues" evidence="5">
    <location>
        <begin position="443"/>
        <end position="452"/>
    </location>
</feature>
<protein>
    <recommendedName>
        <fullName evidence="7">G-protein coupled receptors family 1 profile domain-containing protein</fullName>
    </recommendedName>
</protein>
<keyword evidence="9" id="KW-1185">Reference proteome</keyword>
<dbReference type="PANTHER" id="PTHR23112:SF37">
    <property type="entry name" value="G PROTEIN-COUPLED RECEPTOR GPR1"/>
    <property type="match status" value="1"/>
</dbReference>
<feature type="region of interest" description="Disordered" evidence="5">
    <location>
        <begin position="408"/>
        <end position="428"/>
    </location>
</feature>
<feature type="transmembrane region" description="Helical" evidence="6">
    <location>
        <begin position="292"/>
        <end position="315"/>
    </location>
</feature>
<feature type="transmembrane region" description="Helical" evidence="6">
    <location>
        <begin position="113"/>
        <end position="135"/>
    </location>
</feature>